<dbReference type="EMBL" id="LNXU01000004">
    <property type="protein sequence ID" value="KTC76436.1"/>
    <property type="molecule type" value="Genomic_DNA"/>
</dbReference>
<dbReference type="RefSeq" id="WP_058458205.1">
    <property type="nucleotide sequence ID" value="NZ_CAAAIY010000013.1"/>
</dbReference>
<name>A0A0W0RZT6_LEGBO</name>
<dbReference type="AlphaFoldDB" id="A0A0W0RZT6"/>
<protein>
    <submittedName>
        <fullName evidence="1">Spermidine synthase</fullName>
    </submittedName>
</protein>
<accession>A0A0W0RZT6</accession>
<sequence>MGSKNLNNDDFFGNTVIYRTNDSWGDIFVVDKKNIRALNFDPVYDQTGIYIHYPYIPVHEYTRVMVLVLALIKPSHITLLGLGGGSLIHCLHFLLPECHLFCIELREKVYAAAVDFFQLPKAQNIEILIADAQVAIKFQKSKGTQIVFADLYLDYGMDLFQTQQQFIEQTHRILDDQGWLVINFHELPKLDSFFIQYMQDYFADLFICPTVSNNYILFASKSSVQDLHLDNYQMSLAELENKLNIKLLRLFKKIKRYKSETNEELTPS</sequence>
<dbReference type="InterPro" id="IPR029063">
    <property type="entry name" value="SAM-dependent_MTases_sf"/>
</dbReference>
<dbReference type="OrthoDB" id="9761985at2"/>
<reference evidence="1 2" key="1">
    <citation type="submission" date="2015-11" db="EMBL/GenBank/DDBJ databases">
        <title>Genomic analysis of 38 Legionella species identifies large and diverse effector repertoires.</title>
        <authorList>
            <person name="Burstein D."/>
            <person name="Amaro F."/>
            <person name="Zusman T."/>
            <person name="Lifshitz Z."/>
            <person name="Cohen O."/>
            <person name="Gilbert J.A."/>
            <person name="Pupko T."/>
            <person name="Shuman H.A."/>
            <person name="Segal G."/>
        </authorList>
    </citation>
    <scope>NUCLEOTIDE SEQUENCE [LARGE SCALE GENOMIC DNA]</scope>
    <source>
        <strain evidence="1 2">WIGA</strain>
    </source>
</reference>
<evidence type="ECO:0000313" key="2">
    <source>
        <dbReference type="Proteomes" id="UP000054695"/>
    </source>
</evidence>
<dbReference type="STRING" id="447.Lboz_0506"/>
<comment type="caution">
    <text evidence="1">The sequence shown here is derived from an EMBL/GenBank/DDBJ whole genome shotgun (WGS) entry which is preliminary data.</text>
</comment>
<dbReference type="Proteomes" id="UP000054695">
    <property type="component" value="Unassembled WGS sequence"/>
</dbReference>
<evidence type="ECO:0000313" key="1">
    <source>
        <dbReference type="EMBL" id="KTC76436.1"/>
    </source>
</evidence>
<gene>
    <name evidence="1" type="ORF">Lboz_0506</name>
</gene>
<dbReference type="SUPFAM" id="SSF53335">
    <property type="entry name" value="S-adenosyl-L-methionine-dependent methyltransferases"/>
    <property type="match status" value="1"/>
</dbReference>
<dbReference type="PATRIC" id="fig|447.4.peg.542"/>
<dbReference type="CDD" id="cd02440">
    <property type="entry name" value="AdoMet_MTases"/>
    <property type="match status" value="1"/>
</dbReference>
<keyword evidence="2" id="KW-1185">Reference proteome</keyword>
<proteinExistence type="predicted"/>
<dbReference type="Gene3D" id="3.40.50.150">
    <property type="entry name" value="Vaccinia Virus protein VP39"/>
    <property type="match status" value="1"/>
</dbReference>
<organism evidence="1 2">
    <name type="scientific">Legionella bozemanae</name>
    <name type="common">Fluoribacter bozemanae</name>
    <dbReference type="NCBI Taxonomy" id="447"/>
    <lineage>
        <taxon>Bacteria</taxon>
        <taxon>Pseudomonadati</taxon>
        <taxon>Pseudomonadota</taxon>
        <taxon>Gammaproteobacteria</taxon>
        <taxon>Legionellales</taxon>
        <taxon>Legionellaceae</taxon>
        <taxon>Legionella</taxon>
    </lineage>
</organism>